<keyword evidence="4 5" id="KW-0472">Membrane</keyword>
<gene>
    <name evidence="7" type="ORF">RRG08_013030</name>
</gene>
<dbReference type="AlphaFoldDB" id="A0AAE1A014"/>
<keyword evidence="8" id="KW-1185">Reference proteome</keyword>
<keyword evidence="3 5" id="KW-1133">Transmembrane helix</keyword>
<evidence type="ECO:0000313" key="7">
    <source>
        <dbReference type="EMBL" id="KAK3778759.1"/>
    </source>
</evidence>
<dbReference type="PROSITE" id="PS50850">
    <property type="entry name" value="MFS"/>
    <property type="match status" value="1"/>
</dbReference>
<feature type="transmembrane region" description="Helical" evidence="5">
    <location>
        <begin position="45"/>
        <end position="64"/>
    </location>
</feature>
<dbReference type="Proteomes" id="UP001283361">
    <property type="component" value="Unassembled WGS sequence"/>
</dbReference>
<feature type="transmembrane region" description="Helical" evidence="5">
    <location>
        <begin position="20"/>
        <end position="38"/>
    </location>
</feature>
<evidence type="ECO:0000256" key="5">
    <source>
        <dbReference type="SAM" id="Phobius"/>
    </source>
</evidence>
<dbReference type="Pfam" id="PF00083">
    <property type="entry name" value="Sugar_tr"/>
    <property type="match status" value="1"/>
</dbReference>
<sequence length="107" mass="11947">MLVGSLVLGILSDMFGRRKILLLSTVGHLIASLCVPWVRTFILYVILRFLVSFFGTGMILPAFVMDECLCVTFAEIKGAGIKIRRTSSRELSQAKIALHTYLKSLLR</sequence>
<dbReference type="GO" id="GO:0022857">
    <property type="term" value="F:transmembrane transporter activity"/>
    <property type="evidence" value="ECO:0007669"/>
    <property type="project" value="InterPro"/>
</dbReference>
<comment type="caution">
    <text evidence="7">The sequence shown here is derived from an EMBL/GenBank/DDBJ whole genome shotgun (WGS) entry which is preliminary data.</text>
</comment>
<reference evidence="7" key="1">
    <citation type="journal article" date="2023" name="G3 (Bethesda)">
        <title>A reference genome for the long-term kleptoplast-retaining sea slug Elysia crispata morphotype clarki.</title>
        <authorList>
            <person name="Eastman K.E."/>
            <person name="Pendleton A.L."/>
            <person name="Shaikh M.A."/>
            <person name="Suttiyut T."/>
            <person name="Ogas R."/>
            <person name="Tomko P."/>
            <person name="Gavelis G."/>
            <person name="Widhalm J.R."/>
            <person name="Wisecaver J.H."/>
        </authorList>
    </citation>
    <scope>NUCLEOTIDE SEQUENCE</scope>
    <source>
        <strain evidence="7">ECLA1</strain>
    </source>
</reference>
<evidence type="ECO:0000256" key="1">
    <source>
        <dbReference type="ARBA" id="ARBA00004141"/>
    </source>
</evidence>
<comment type="subcellular location">
    <subcellularLocation>
        <location evidence="1">Membrane</location>
        <topology evidence="1">Multi-pass membrane protein</topology>
    </subcellularLocation>
</comment>
<dbReference type="InterPro" id="IPR005828">
    <property type="entry name" value="MFS_sugar_transport-like"/>
</dbReference>
<dbReference type="PROSITE" id="PS00216">
    <property type="entry name" value="SUGAR_TRANSPORT_1"/>
    <property type="match status" value="1"/>
</dbReference>
<protein>
    <recommendedName>
        <fullName evidence="6">Major facilitator superfamily (MFS) profile domain-containing protein</fullName>
    </recommendedName>
</protein>
<keyword evidence="2 5" id="KW-0812">Transmembrane</keyword>
<dbReference type="Gene3D" id="1.20.1250.20">
    <property type="entry name" value="MFS general substrate transporter like domains"/>
    <property type="match status" value="1"/>
</dbReference>
<dbReference type="InterPro" id="IPR020846">
    <property type="entry name" value="MFS_dom"/>
</dbReference>
<feature type="domain" description="Major facilitator superfamily (MFS) profile" evidence="6">
    <location>
        <begin position="1"/>
        <end position="107"/>
    </location>
</feature>
<evidence type="ECO:0000313" key="8">
    <source>
        <dbReference type="Proteomes" id="UP001283361"/>
    </source>
</evidence>
<evidence type="ECO:0000256" key="3">
    <source>
        <dbReference type="ARBA" id="ARBA00022989"/>
    </source>
</evidence>
<name>A0AAE1A014_9GAST</name>
<organism evidence="7 8">
    <name type="scientific">Elysia crispata</name>
    <name type="common">lettuce slug</name>
    <dbReference type="NCBI Taxonomy" id="231223"/>
    <lineage>
        <taxon>Eukaryota</taxon>
        <taxon>Metazoa</taxon>
        <taxon>Spiralia</taxon>
        <taxon>Lophotrochozoa</taxon>
        <taxon>Mollusca</taxon>
        <taxon>Gastropoda</taxon>
        <taxon>Heterobranchia</taxon>
        <taxon>Euthyneura</taxon>
        <taxon>Panpulmonata</taxon>
        <taxon>Sacoglossa</taxon>
        <taxon>Placobranchoidea</taxon>
        <taxon>Plakobranchidae</taxon>
        <taxon>Elysia</taxon>
    </lineage>
</organism>
<proteinExistence type="predicted"/>
<dbReference type="GO" id="GO:0016020">
    <property type="term" value="C:membrane"/>
    <property type="evidence" value="ECO:0007669"/>
    <property type="project" value="UniProtKB-SubCell"/>
</dbReference>
<dbReference type="SUPFAM" id="SSF103473">
    <property type="entry name" value="MFS general substrate transporter"/>
    <property type="match status" value="1"/>
</dbReference>
<accession>A0AAE1A014</accession>
<dbReference type="InterPro" id="IPR036259">
    <property type="entry name" value="MFS_trans_sf"/>
</dbReference>
<evidence type="ECO:0000256" key="4">
    <source>
        <dbReference type="ARBA" id="ARBA00023136"/>
    </source>
</evidence>
<evidence type="ECO:0000256" key="2">
    <source>
        <dbReference type="ARBA" id="ARBA00022692"/>
    </source>
</evidence>
<dbReference type="EMBL" id="JAWDGP010002895">
    <property type="protein sequence ID" value="KAK3778759.1"/>
    <property type="molecule type" value="Genomic_DNA"/>
</dbReference>
<dbReference type="InterPro" id="IPR005829">
    <property type="entry name" value="Sugar_transporter_CS"/>
</dbReference>
<evidence type="ECO:0000259" key="6">
    <source>
        <dbReference type="PROSITE" id="PS50850"/>
    </source>
</evidence>